<evidence type="ECO:0000256" key="1">
    <source>
        <dbReference type="ARBA" id="ARBA00023122"/>
    </source>
</evidence>
<dbReference type="Gene3D" id="3.10.580.10">
    <property type="entry name" value="CBS-domain"/>
    <property type="match status" value="1"/>
</dbReference>
<dbReference type="CDD" id="cd02205">
    <property type="entry name" value="CBS_pair_SF"/>
    <property type="match status" value="1"/>
</dbReference>
<dbReference type="RefSeq" id="WP_211140916.1">
    <property type="nucleotide sequence ID" value="NZ_JAEEGB010000003.1"/>
</dbReference>
<dbReference type="AlphaFoldDB" id="A0A934M1U7"/>
<dbReference type="PANTHER" id="PTHR43080:SF2">
    <property type="entry name" value="CBS DOMAIN-CONTAINING PROTEIN"/>
    <property type="match status" value="1"/>
</dbReference>
<comment type="caution">
    <text evidence="4">The sequence shown here is derived from an EMBL/GenBank/DDBJ whole genome shotgun (WGS) entry which is preliminary data.</text>
</comment>
<sequence>MLSKIITYDIIKLSPNDTLIKALEIMNDNNINGAPVVDDNGLLVGMIVKADIYRFLMDQGHYDTCPVEWVMTKKVITASKDEDVIVIAKRLRENDIIAIPIVDNNTILGLATIENIVDYFIETYGK</sequence>
<proteinExistence type="predicted"/>
<evidence type="ECO:0000256" key="2">
    <source>
        <dbReference type="PROSITE-ProRule" id="PRU00703"/>
    </source>
</evidence>
<feature type="domain" description="CBS" evidence="3">
    <location>
        <begin position="71"/>
        <end position="126"/>
    </location>
</feature>
<dbReference type="InterPro" id="IPR000644">
    <property type="entry name" value="CBS_dom"/>
</dbReference>
<organism evidence="4 5">
    <name type="scientific">Clostridium aciditolerans</name>
    <dbReference type="NCBI Taxonomy" id="339861"/>
    <lineage>
        <taxon>Bacteria</taxon>
        <taxon>Bacillati</taxon>
        <taxon>Bacillota</taxon>
        <taxon>Clostridia</taxon>
        <taxon>Eubacteriales</taxon>
        <taxon>Clostridiaceae</taxon>
        <taxon>Clostridium</taxon>
    </lineage>
</organism>
<protein>
    <submittedName>
        <fullName evidence="4">CBS domain-containing protein</fullName>
    </submittedName>
</protein>
<dbReference type="SMART" id="SM00116">
    <property type="entry name" value="CBS"/>
    <property type="match status" value="2"/>
</dbReference>
<keyword evidence="5" id="KW-1185">Reference proteome</keyword>
<accession>A0A934M1U7</accession>
<keyword evidence="1 2" id="KW-0129">CBS domain</keyword>
<evidence type="ECO:0000313" key="4">
    <source>
        <dbReference type="EMBL" id="MBI6871467.1"/>
    </source>
</evidence>
<reference evidence="4" key="1">
    <citation type="submission" date="2020-12" db="EMBL/GenBank/DDBJ databases">
        <title>Clostridium thailandense sp. nov., a novel acetogenic bacterium isolated from peat land soil in Thailand.</title>
        <authorList>
            <person name="Chaikitkaew S."/>
            <person name="Birkeland N.K."/>
        </authorList>
    </citation>
    <scope>NUCLEOTIDE SEQUENCE</scope>
    <source>
        <strain evidence="4">DSM 17425</strain>
    </source>
</reference>
<dbReference type="PANTHER" id="PTHR43080">
    <property type="entry name" value="CBS DOMAIN-CONTAINING PROTEIN CBSX3, MITOCHONDRIAL"/>
    <property type="match status" value="1"/>
</dbReference>
<dbReference type="InterPro" id="IPR046342">
    <property type="entry name" value="CBS_dom_sf"/>
</dbReference>
<evidence type="ECO:0000259" key="3">
    <source>
        <dbReference type="PROSITE" id="PS51371"/>
    </source>
</evidence>
<dbReference type="SUPFAM" id="SSF54631">
    <property type="entry name" value="CBS-domain pair"/>
    <property type="match status" value="1"/>
</dbReference>
<dbReference type="Pfam" id="PF00571">
    <property type="entry name" value="CBS"/>
    <property type="match status" value="2"/>
</dbReference>
<feature type="domain" description="CBS" evidence="3">
    <location>
        <begin position="5"/>
        <end position="64"/>
    </location>
</feature>
<dbReference type="Proteomes" id="UP000622687">
    <property type="component" value="Unassembled WGS sequence"/>
</dbReference>
<dbReference type="InterPro" id="IPR051257">
    <property type="entry name" value="Diverse_CBS-Domain"/>
</dbReference>
<dbReference type="EMBL" id="JAEEGB010000003">
    <property type="protein sequence ID" value="MBI6871467.1"/>
    <property type="molecule type" value="Genomic_DNA"/>
</dbReference>
<gene>
    <name evidence="4" type="ORF">I6U51_01950</name>
</gene>
<name>A0A934M1U7_9CLOT</name>
<evidence type="ECO:0000313" key="5">
    <source>
        <dbReference type="Proteomes" id="UP000622687"/>
    </source>
</evidence>
<dbReference type="PROSITE" id="PS51371">
    <property type="entry name" value="CBS"/>
    <property type="match status" value="2"/>
</dbReference>